<comment type="cofactor">
    <cofactor evidence="9">
        <name>Zn(2+)</name>
        <dbReference type="ChEBI" id="CHEBI:29105"/>
    </cofactor>
    <text evidence="9">Binds 1 zinc ion per subunit.</text>
</comment>
<protein>
    <recommendedName>
        <fullName evidence="3 9">Protein farnesyltransferase subunit beta</fullName>
        <shortName evidence="9">FTase-beta</shortName>
        <ecNumber evidence="2 9">2.5.1.58</ecNumber>
    </recommendedName>
</protein>
<accession>A0A061H2Y6</accession>
<evidence type="ECO:0000256" key="4">
    <source>
        <dbReference type="ARBA" id="ARBA00022602"/>
    </source>
</evidence>
<evidence type="ECO:0000256" key="8">
    <source>
        <dbReference type="ARBA" id="ARBA00022833"/>
    </source>
</evidence>
<dbReference type="SUPFAM" id="SSF48239">
    <property type="entry name" value="Terpenoid cyclases/Protein prenyltransferases"/>
    <property type="match status" value="1"/>
</dbReference>
<sequence length="666" mass="71492">MPATTYPTWPTPTDNIYSTTTDDQLETENDIHDLFAKHRHPSLNHRHPSSSSPSSTQGRLPNPWHQDPPSATNTSQNNPQDGTPTPHDAPAPIPPLNRQAHLNFLIKQIDPLPASFVGFDTNRAWLLYWILHSYDLLSATLDASGRARAIATLVSFQNTLTGGFGGGPDQIPHLMSTFAAVLALATIGGPGPCPDADDVRKGKSIEIGKGGWDAIDRQKMYRWMLSLKQPDGSFLVHENGEVDVRASYCVVTVSTLLGICTPQLVRGLGDFIASCQTYEGGLAAGSQPQYAYHAAATSTAATGQIPYLPDPHAYRPQLGEAHGGYAYCALATHLALSRLPYCGDGPILPSPSPSPSPALAPSATTTKTTKTSSAGDLDVPRLVRWATSLQGVPIEGGGFRGRTNKLVDGCYGWFCGGGLFTVLSPVVEEYERRTKSAGVAHHGRDGDETPTMRWLDNGIDSLPTLPPPAAAKTKTTQGEVRSDSEDSWTTDESIPHGAAAAAAASASAAAAATGLGSEGEGEVDRDPEVLYDRVALQEYILIAAQAPKGGLRDKPGKRPDAYHTNYNLSGLSLAQHRLKPSEATRSSLLSLWKDGGMGKEEERGWRKEVYLSALSWTLDPRDSVIVAGSDGERENNTLQPTHPLFSITFPKAKAFMDWSYAQMVTR</sequence>
<dbReference type="InterPro" id="IPR026872">
    <property type="entry name" value="FTB"/>
</dbReference>
<evidence type="ECO:0000256" key="6">
    <source>
        <dbReference type="ARBA" id="ARBA00022723"/>
    </source>
</evidence>
<dbReference type="RefSeq" id="XP_007881112.1">
    <property type="nucleotide sequence ID" value="XM_007882921.1"/>
</dbReference>
<evidence type="ECO:0000256" key="3">
    <source>
        <dbReference type="ARBA" id="ARBA00015798"/>
    </source>
</evidence>
<dbReference type="OrthoDB" id="10261146at2759"/>
<feature type="region of interest" description="Disordered" evidence="10">
    <location>
        <begin position="352"/>
        <end position="376"/>
    </location>
</feature>
<dbReference type="GO" id="GO:0004660">
    <property type="term" value="F:protein farnesyltransferase activity"/>
    <property type="evidence" value="ECO:0007669"/>
    <property type="project" value="UniProtKB-UniRule"/>
</dbReference>
<evidence type="ECO:0000259" key="11">
    <source>
        <dbReference type="Pfam" id="PF00432"/>
    </source>
</evidence>
<name>A0A061H2Y6_9BASI</name>
<reference evidence="12 13" key="1">
    <citation type="journal article" date="2013" name="Plant Cell">
        <title>The transition from a phytopathogenic smut ancestor to an anamorphic biocontrol agent deciphered by comparative whole-genome analysis.</title>
        <authorList>
            <person name="Lefebvre F."/>
            <person name="Joly D.L."/>
            <person name="Labbe C."/>
            <person name="Teichmann B."/>
            <person name="Linning R."/>
            <person name="Belzile F."/>
            <person name="Bakkeren G."/>
            <person name="Belanger R.R."/>
        </authorList>
    </citation>
    <scope>NUCLEOTIDE SEQUENCE [LARGE SCALE GENOMIC DNA]</scope>
    <source>
        <strain evidence="12 13">PF-1</strain>
    </source>
</reference>
<feature type="compositionally biased region" description="Low complexity" evidence="10">
    <location>
        <begin position="1"/>
        <end position="13"/>
    </location>
</feature>
<keyword evidence="6 9" id="KW-0479">Metal-binding</keyword>
<dbReference type="PANTHER" id="PTHR11774">
    <property type="entry name" value="GERANYLGERANYL TRANSFERASE TYPE BETA SUBUNIT"/>
    <property type="match status" value="1"/>
</dbReference>
<evidence type="ECO:0000313" key="13">
    <source>
        <dbReference type="Proteomes" id="UP000053664"/>
    </source>
</evidence>
<dbReference type="GO" id="GO:0005965">
    <property type="term" value="C:protein farnesyltransferase complex"/>
    <property type="evidence" value="ECO:0007669"/>
    <property type="project" value="UniProtKB-UniRule"/>
</dbReference>
<dbReference type="PANTHER" id="PTHR11774:SF6">
    <property type="entry name" value="PROTEIN FARNESYLTRANSFERASE SUBUNIT BETA"/>
    <property type="match status" value="1"/>
</dbReference>
<evidence type="ECO:0000256" key="7">
    <source>
        <dbReference type="ARBA" id="ARBA00022737"/>
    </source>
</evidence>
<evidence type="ECO:0000256" key="2">
    <source>
        <dbReference type="ARBA" id="ARBA00012702"/>
    </source>
</evidence>
<evidence type="ECO:0000256" key="5">
    <source>
        <dbReference type="ARBA" id="ARBA00022679"/>
    </source>
</evidence>
<dbReference type="Pfam" id="PF00432">
    <property type="entry name" value="Prenyltrans"/>
    <property type="match status" value="1"/>
</dbReference>
<dbReference type="KEGG" id="pfp:PFL1_05389"/>
<dbReference type="InterPro" id="IPR001330">
    <property type="entry name" value="Prenyltrans"/>
</dbReference>
<evidence type="ECO:0000313" key="12">
    <source>
        <dbReference type="EMBL" id="EPQ27107.1"/>
    </source>
</evidence>
<keyword evidence="8 9" id="KW-0862">Zinc</keyword>
<proteinExistence type="inferred from homology"/>
<comment type="subunit">
    <text evidence="9">Heterodimer of an alpha and a beta subunit.</text>
</comment>
<dbReference type="GO" id="GO:0097354">
    <property type="term" value="P:prenylation"/>
    <property type="evidence" value="ECO:0007669"/>
    <property type="project" value="UniProtKB-UniRule"/>
</dbReference>
<feature type="region of interest" description="Disordered" evidence="10">
    <location>
        <begin position="460"/>
        <end position="501"/>
    </location>
</feature>
<organism evidence="12 13">
    <name type="scientific">Pseudozyma flocculosa PF-1</name>
    <dbReference type="NCBI Taxonomy" id="1277687"/>
    <lineage>
        <taxon>Eukaryota</taxon>
        <taxon>Fungi</taxon>
        <taxon>Dikarya</taxon>
        <taxon>Basidiomycota</taxon>
        <taxon>Ustilaginomycotina</taxon>
        <taxon>Ustilaginomycetes</taxon>
        <taxon>Ustilaginales</taxon>
        <taxon>Ustilaginaceae</taxon>
        <taxon>Pseudozyma</taxon>
    </lineage>
</organism>
<dbReference type="CDD" id="cd02893">
    <property type="entry name" value="FTase"/>
    <property type="match status" value="1"/>
</dbReference>
<dbReference type="EC" id="2.5.1.58" evidence="2 9"/>
<comment type="similarity">
    <text evidence="1 9">Belongs to the protein prenyltransferase subunit beta family.</text>
</comment>
<dbReference type="InterPro" id="IPR008930">
    <property type="entry name" value="Terpenoid_cyclase/PrenylTrfase"/>
</dbReference>
<dbReference type="eggNOG" id="KOG0365">
    <property type="taxonomic scope" value="Eukaryota"/>
</dbReference>
<evidence type="ECO:0000256" key="9">
    <source>
        <dbReference type="RuleBase" id="RU365056"/>
    </source>
</evidence>
<dbReference type="InterPro" id="IPR045089">
    <property type="entry name" value="PGGT1B-like"/>
</dbReference>
<gene>
    <name evidence="12" type="ORF">PFL1_05389</name>
</gene>
<evidence type="ECO:0000256" key="10">
    <source>
        <dbReference type="SAM" id="MobiDB-lite"/>
    </source>
</evidence>
<dbReference type="GeneID" id="19319482"/>
<keyword evidence="4 9" id="KW-0637">Prenyltransferase</keyword>
<keyword evidence="7" id="KW-0677">Repeat</keyword>
<dbReference type="GO" id="GO:0008270">
    <property type="term" value="F:zinc ion binding"/>
    <property type="evidence" value="ECO:0007669"/>
    <property type="project" value="UniProtKB-UniRule"/>
</dbReference>
<dbReference type="Gene3D" id="1.50.10.20">
    <property type="match status" value="1"/>
</dbReference>
<feature type="compositionally biased region" description="Low complexity" evidence="10">
    <location>
        <begin position="359"/>
        <end position="374"/>
    </location>
</feature>
<evidence type="ECO:0000256" key="1">
    <source>
        <dbReference type="ARBA" id="ARBA00010497"/>
    </source>
</evidence>
<feature type="compositionally biased region" description="Polar residues" evidence="10">
    <location>
        <begin position="69"/>
        <end position="82"/>
    </location>
</feature>
<feature type="region of interest" description="Disordered" evidence="10">
    <location>
        <begin position="1"/>
        <end position="96"/>
    </location>
</feature>
<feature type="compositionally biased region" description="Basic residues" evidence="10">
    <location>
        <begin position="37"/>
        <end position="48"/>
    </location>
</feature>
<dbReference type="EMBL" id="KE361641">
    <property type="protein sequence ID" value="EPQ27107.1"/>
    <property type="molecule type" value="Genomic_DNA"/>
</dbReference>
<dbReference type="Proteomes" id="UP000053664">
    <property type="component" value="Unassembled WGS sequence"/>
</dbReference>
<comment type="catalytic activity">
    <reaction evidence="9">
        <text>L-cysteinyl-[protein] + (2E,6E)-farnesyl diphosphate = S-(2E,6E)-farnesyl-L-cysteinyl-[protein] + diphosphate</text>
        <dbReference type="Rhea" id="RHEA:13345"/>
        <dbReference type="Rhea" id="RHEA-COMP:10131"/>
        <dbReference type="Rhea" id="RHEA-COMP:11535"/>
        <dbReference type="ChEBI" id="CHEBI:29950"/>
        <dbReference type="ChEBI" id="CHEBI:33019"/>
        <dbReference type="ChEBI" id="CHEBI:86019"/>
        <dbReference type="ChEBI" id="CHEBI:175763"/>
    </reaction>
</comment>
<keyword evidence="5 9" id="KW-0808">Transferase</keyword>
<dbReference type="HOGENOM" id="CLU_028946_0_0_1"/>
<feature type="domain" description="Prenyltransferase alpha-alpha toroid" evidence="11">
    <location>
        <begin position="96"/>
        <end position="646"/>
    </location>
</feature>
<comment type="function">
    <text evidence="9">Catalyzes the transfer of a farnesyl moiety from farnesyl diphosphate to a cysteine at the fourth position from the C-terminus of several proteins. The beta subunit is responsible for peptide-binding.</text>
</comment>
<dbReference type="AlphaFoldDB" id="A0A061H2Y6"/>